<dbReference type="EMBL" id="MU118261">
    <property type="protein sequence ID" value="KAF9643221.1"/>
    <property type="molecule type" value="Genomic_DNA"/>
</dbReference>
<name>A0ACB6Z0M2_THEGA</name>
<evidence type="ECO:0000313" key="1">
    <source>
        <dbReference type="EMBL" id="KAF9643221.1"/>
    </source>
</evidence>
<comment type="caution">
    <text evidence="1">The sequence shown here is derived from an EMBL/GenBank/DDBJ whole genome shotgun (WGS) entry which is preliminary data.</text>
</comment>
<reference evidence="1" key="1">
    <citation type="submission" date="2019-10" db="EMBL/GenBank/DDBJ databases">
        <authorList>
            <consortium name="DOE Joint Genome Institute"/>
            <person name="Kuo A."/>
            <person name="Miyauchi S."/>
            <person name="Kiss E."/>
            <person name="Drula E."/>
            <person name="Kohler A."/>
            <person name="Sanchez-Garcia M."/>
            <person name="Andreopoulos B."/>
            <person name="Barry K.W."/>
            <person name="Bonito G."/>
            <person name="Buee M."/>
            <person name="Carver A."/>
            <person name="Chen C."/>
            <person name="Cichocki N."/>
            <person name="Clum A."/>
            <person name="Culley D."/>
            <person name="Crous P.W."/>
            <person name="Fauchery L."/>
            <person name="Girlanda M."/>
            <person name="Hayes R."/>
            <person name="Keri Z."/>
            <person name="Labutti K."/>
            <person name="Lipzen A."/>
            <person name="Lombard V."/>
            <person name="Magnuson J."/>
            <person name="Maillard F."/>
            <person name="Morin E."/>
            <person name="Murat C."/>
            <person name="Nolan M."/>
            <person name="Ohm R."/>
            <person name="Pangilinan J."/>
            <person name="Pereira M."/>
            <person name="Perotto S."/>
            <person name="Peter M."/>
            <person name="Riley R."/>
            <person name="Sitrit Y."/>
            <person name="Stielow B."/>
            <person name="Szollosi G."/>
            <person name="Zifcakova L."/>
            <person name="Stursova M."/>
            <person name="Spatafora J.W."/>
            <person name="Tedersoo L."/>
            <person name="Vaario L.-M."/>
            <person name="Yamada A."/>
            <person name="Yan M."/>
            <person name="Wang P."/>
            <person name="Xu J."/>
            <person name="Bruns T."/>
            <person name="Baldrian P."/>
            <person name="Vilgalys R."/>
            <person name="Henrissat B."/>
            <person name="Grigoriev I.V."/>
            <person name="Hibbett D."/>
            <person name="Nagy L.G."/>
            <person name="Martin F.M."/>
        </authorList>
    </citation>
    <scope>NUCLEOTIDE SEQUENCE</scope>
    <source>
        <strain evidence="1">P2</strain>
    </source>
</reference>
<gene>
    <name evidence="1" type="ORF">BDM02DRAFT_1692251</name>
</gene>
<proteinExistence type="predicted"/>
<protein>
    <submittedName>
        <fullName evidence="1">Uncharacterized protein</fullName>
    </submittedName>
</protein>
<sequence length="77" mass="8392">MNAILEFLRVAAGQKSPCPHPLRRNVDELRIVAEDTICRTPEIIAVTPVAPAASAFHAHQLPPLNKDDCPNVPPFTV</sequence>
<dbReference type="Proteomes" id="UP000886501">
    <property type="component" value="Unassembled WGS sequence"/>
</dbReference>
<evidence type="ECO:0000313" key="2">
    <source>
        <dbReference type="Proteomes" id="UP000886501"/>
    </source>
</evidence>
<organism evidence="1 2">
    <name type="scientific">Thelephora ganbajun</name>
    <name type="common">Ganba fungus</name>
    <dbReference type="NCBI Taxonomy" id="370292"/>
    <lineage>
        <taxon>Eukaryota</taxon>
        <taxon>Fungi</taxon>
        <taxon>Dikarya</taxon>
        <taxon>Basidiomycota</taxon>
        <taxon>Agaricomycotina</taxon>
        <taxon>Agaricomycetes</taxon>
        <taxon>Thelephorales</taxon>
        <taxon>Thelephoraceae</taxon>
        <taxon>Thelephora</taxon>
    </lineage>
</organism>
<reference evidence="1" key="2">
    <citation type="journal article" date="2020" name="Nat. Commun.">
        <title>Large-scale genome sequencing of mycorrhizal fungi provides insights into the early evolution of symbiotic traits.</title>
        <authorList>
            <person name="Miyauchi S."/>
            <person name="Kiss E."/>
            <person name="Kuo A."/>
            <person name="Drula E."/>
            <person name="Kohler A."/>
            <person name="Sanchez-Garcia M."/>
            <person name="Morin E."/>
            <person name="Andreopoulos B."/>
            <person name="Barry K.W."/>
            <person name="Bonito G."/>
            <person name="Buee M."/>
            <person name="Carver A."/>
            <person name="Chen C."/>
            <person name="Cichocki N."/>
            <person name="Clum A."/>
            <person name="Culley D."/>
            <person name="Crous P.W."/>
            <person name="Fauchery L."/>
            <person name="Girlanda M."/>
            <person name="Hayes R.D."/>
            <person name="Keri Z."/>
            <person name="LaButti K."/>
            <person name="Lipzen A."/>
            <person name="Lombard V."/>
            <person name="Magnuson J."/>
            <person name="Maillard F."/>
            <person name="Murat C."/>
            <person name="Nolan M."/>
            <person name="Ohm R.A."/>
            <person name="Pangilinan J."/>
            <person name="Pereira M.F."/>
            <person name="Perotto S."/>
            <person name="Peter M."/>
            <person name="Pfister S."/>
            <person name="Riley R."/>
            <person name="Sitrit Y."/>
            <person name="Stielow J.B."/>
            <person name="Szollosi G."/>
            <person name="Zifcakova L."/>
            <person name="Stursova M."/>
            <person name="Spatafora J.W."/>
            <person name="Tedersoo L."/>
            <person name="Vaario L.M."/>
            <person name="Yamada A."/>
            <person name="Yan M."/>
            <person name="Wang P."/>
            <person name="Xu J."/>
            <person name="Bruns T."/>
            <person name="Baldrian P."/>
            <person name="Vilgalys R."/>
            <person name="Dunand C."/>
            <person name="Henrissat B."/>
            <person name="Grigoriev I.V."/>
            <person name="Hibbett D."/>
            <person name="Nagy L.G."/>
            <person name="Martin F.M."/>
        </authorList>
    </citation>
    <scope>NUCLEOTIDE SEQUENCE</scope>
    <source>
        <strain evidence="1">P2</strain>
    </source>
</reference>
<keyword evidence="2" id="KW-1185">Reference proteome</keyword>
<accession>A0ACB6Z0M2</accession>